<dbReference type="Pfam" id="PF05699">
    <property type="entry name" value="Dimer_Tnp_hAT"/>
    <property type="match status" value="1"/>
</dbReference>
<feature type="domain" description="hAT-like transposase RNase-H fold" evidence="10">
    <location>
        <begin position="546"/>
        <end position="645"/>
    </location>
</feature>
<organism evidence="11 12">
    <name type="scientific">Hordeum vulgare subsp. vulgare</name>
    <name type="common">Domesticated barley</name>
    <dbReference type="NCBI Taxonomy" id="112509"/>
    <lineage>
        <taxon>Eukaryota</taxon>
        <taxon>Viridiplantae</taxon>
        <taxon>Streptophyta</taxon>
        <taxon>Embryophyta</taxon>
        <taxon>Tracheophyta</taxon>
        <taxon>Spermatophyta</taxon>
        <taxon>Magnoliopsida</taxon>
        <taxon>Liliopsida</taxon>
        <taxon>Poales</taxon>
        <taxon>Poaceae</taxon>
        <taxon>BOP clade</taxon>
        <taxon>Pooideae</taxon>
        <taxon>Triticodae</taxon>
        <taxon>Triticeae</taxon>
        <taxon>Hordeinae</taxon>
        <taxon>Hordeum</taxon>
    </lineage>
</organism>
<dbReference type="GO" id="GO:0046983">
    <property type="term" value="F:protein dimerization activity"/>
    <property type="evidence" value="ECO:0007669"/>
    <property type="project" value="InterPro"/>
</dbReference>
<reference evidence="11" key="2">
    <citation type="submission" date="2020-10" db="EMBL/GenBank/DDBJ databases">
        <authorList>
            <person name="Scholz U."/>
            <person name="Mascher M."/>
            <person name="Fiebig A."/>
        </authorList>
    </citation>
    <scope>NUCLEOTIDE SEQUENCE [LARGE SCALE GENOMIC DNA]</scope>
    <source>
        <strain evidence="11">cv. Morex</strain>
    </source>
</reference>
<dbReference type="Gramene" id="HORVU.MOREX.r3.6HG0624670.1">
    <property type="protein sequence ID" value="HORVU.MOREX.r3.6HG0624670.1"/>
    <property type="gene ID" value="HORVU.MOREX.r3.6HG0624670"/>
</dbReference>
<dbReference type="PANTHER" id="PTHR46481:SF10">
    <property type="entry name" value="ZINC FINGER BED DOMAIN-CONTAINING PROTEIN 39"/>
    <property type="match status" value="1"/>
</dbReference>
<evidence type="ECO:0000256" key="3">
    <source>
        <dbReference type="ARBA" id="ARBA00022771"/>
    </source>
</evidence>
<reference evidence="11" key="3">
    <citation type="submission" date="2022-01" db="UniProtKB">
        <authorList>
            <consortium name="EnsemblPlants"/>
        </authorList>
    </citation>
    <scope>IDENTIFICATION</scope>
    <source>
        <strain evidence="11">subsp. vulgare</strain>
    </source>
</reference>
<reference evidence="12" key="1">
    <citation type="journal article" date="2012" name="Nature">
        <title>A physical, genetic and functional sequence assembly of the barley genome.</title>
        <authorList>
            <consortium name="The International Barley Genome Sequencing Consortium"/>
            <person name="Mayer K.F."/>
            <person name="Waugh R."/>
            <person name="Brown J.W."/>
            <person name="Schulman A."/>
            <person name="Langridge P."/>
            <person name="Platzer M."/>
            <person name="Fincher G.B."/>
            <person name="Muehlbauer G.J."/>
            <person name="Sato K."/>
            <person name="Close T.J."/>
            <person name="Wise R.P."/>
            <person name="Stein N."/>
        </authorList>
    </citation>
    <scope>NUCLEOTIDE SEQUENCE [LARGE SCALE GENOMIC DNA]</scope>
    <source>
        <strain evidence="12">cv. Morex</strain>
    </source>
</reference>
<keyword evidence="3" id="KW-0863">Zinc-finger</keyword>
<evidence type="ECO:0000256" key="1">
    <source>
        <dbReference type="ARBA" id="ARBA00004123"/>
    </source>
</evidence>
<evidence type="ECO:0008006" key="13">
    <source>
        <dbReference type="Google" id="ProtNLM"/>
    </source>
</evidence>
<dbReference type="InterPro" id="IPR025525">
    <property type="entry name" value="hAT-like_transposase_RNase-H"/>
</dbReference>
<dbReference type="Proteomes" id="UP000011116">
    <property type="component" value="Chromosome 6H"/>
</dbReference>
<evidence type="ECO:0000256" key="6">
    <source>
        <dbReference type="ARBA" id="ARBA00023242"/>
    </source>
</evidence>
<feature type="transmembrane region" description="Helical" evidence="8">
    <location>
        <begin position="12"/>
        <end position="31"/>
    </location>
</feature>
<keyword evidence="8" id="KW-0472">Membrane</keyword>
<evidence type="ECO:0000259" key="9">
    <source>
        <dbReference type="Pfam" id="PF05699"/>
    </source>
</evidence>
<evidence type="ECO:0000256" key="2">
    <source>
        <dbReference type="ARBA" id="ARBA00022723"/>
    </source>
</evidence>
<evidence type="ECO:0000256" key="4">
    <source>
        <dbReference type="ARBA" id="ARBA00022833"/>
    </source>
</evidence>
<comment type="subcellular location">
    <subcellularLocation>
        <location evidence="1">Nucleus</location>
    </subcellularLocation>
</comment>
<dbReference type="AlphaFoldDB" id="A0A8I6YG94"/>
<dbReference type="Gramene" id="HORVU.MOREX.r2.6HG0518430.1">
    <property type="protein sequence ID" value="HORVU.MOREX.r2.6HG0518430.1"/>
    <property type="gene ID" value="HORVU.MOREX.r2.6HG0518430"/>
</dbReference>
<dbReference type="GO" id="GO:0008270">
    <property type="term" value="F:zinc ion binding"/>
    <property type="evidence" value="ECO:0007669"/>
    <property type="project" value="UniProtKB-KW"/>
</dbReference>
<feature type="compositionally biased region" description="Basic residues" evidence="7">
    <location>
        <begin position="42"/>
        <end position="57"/>
    </location>
</feature>
<feature type="compositionally biased region" description="Polar residues" evidence="7">
    <location>
        <begin position="105"/>
        <end position="117"/>
    </location>
</feature>
<keyword evidence="12" id="KW-1185">Reference proteome</keyword>
<dbReference type="InterPro" id="IPR052035">
    <property type="entry name" value="ZnF_BED_domain_contain"/>
</dbReference>
<dbReference type="InterPro" id="IPR008906">
    <property type="entry name" value="HATC_C_dom"/>
</dbReference>
<dbReference type="GO" id="GO:0005634">
    <property type="term" value="C:nucleus"/>
    <property type="evidence" value="ECO:0007669"/>
    <property type="project" value="UniProtKB-SubCell"/>
</dbReference>
<dbReference type="PANTHER" id="PTHR46481">
    <property type="entry name" value="ZINC FINGER BED DOMAIN-CONTAINING PROTEIN 4"/>
    <property type="match status" value="1"/>
</dbReference>
<proteinExistence type="predicted"/>
<accession>A0A8I6YG94</accession>
<keyword evidence="6" id="KW-0539">Nucleus</keyword>
<keyword evidence="8" id="KW-1133">Transmembrane helix</keyword>
<keyword evidence="5" id="KW-0238">DNA-binding</keyword>
<dbReference type="SMR" id="A0A8I6YG94"/>
<evidence type="ECO:0000256" key="8">
    <source>
        <dbReference type="SAM" id="Phobius"/>
    </source>
</evidence>
<dbReference type="GO" id="GO:0003677">
    <property type="term" value="F:DNA binding"/>
    <property type="evidence" value="ECO:0007669"/>
    <property type="project" value="UniProtKB-KW"/>
</dbReference>
<keyword evidence="4" id="KW-0862">Zinc</keyword>
<dbReference type="EnsemblPlants" id="HORVU.MOREX.r3.6HG0624670.1">
    <property type="protein sequence ID" value="HORVU.MOREX.r3.6HG0624670.1"/>
    <property type="gene ID" value="HORVU.MOREX.r3.6HG0624670"/>
</dbReference>
<dbReference type="InterPro" id="IPR012337">
    <property type="entry name" value="RNaseH-like_sf"/>
</dbReference>
<keyword evidence="2" id="KW-0479">Metal-binding</keyword>
<feature type="region of interest" description="Disordered" evidence="7">
    <location>
        <begin position="40"/>
        <end position="124"/>
    </location>
</feature>
<sequence>MCGMLLKSDKIKSLALMCFPVTLTIFFDIYFDPQRLHYRSERQKKKQRQKAKRKRLEGKREEKREEKRKKQEKKRKNQKEELQGKRKHARSEFIQGSTREELQSRDSPSMTHGQRVTRSPLVGSPVANTWRSSLGVLARVAASKKSSAMSPSILGPPSPATTSFVPRIRKTRRLTSAVWRDAKPIYHRNILVKAQCNHCLEVFPAGRGVGTNGVQRHLAACEKRLDLSLVVDKLKSSISSPHGSMLQQWSFDQIASRKLLARMIVMDELPFSFVEYSGFRDFVESLNPLFSMVSRGTIKDDCMEQFNQERLKFCEGFKKYRCRVSLTADMWTSNQTLSYLCITCHFVSNWALRKQIIRFFMVETPHNGISMFNVLLKSLQDWNIEDKLFSTTLDNAAVNGTMVEYLRIFLNSKHMLPIEGQLFHIRCACHVLNLIVQDGLTVMKGVIDNIRESAKYVKSFPSRLDKFKAVIAEVGISCKLPSVDVPTRWNFTFLMLESSLPFRRAFRTLVRRDKDYKFCPSSEEWKRAETVCAMLRVFHTATEVVSGSSYPTSNMYFHQIWNVRVLLQKEASSENDVIRAMVVVMQAKFDKYWIESYLPNCIAVILDPRFKLSFFEFRLKQAFCSDIEKHLDAVKNTLNSLFEEYSSQMADALGESTQGQKNDEVMIEENDPLADWDQHLHQKQRQSANELDRYLEEETFDRGDNFNILQWWYIHSLKYPILSCIARDVLAVPASVVPSESAFSTGHRVVSDYRSRLSNKTVEALICHQDWYKSDVQCDIVQEDHYY</sequence>
<feature type="domain" description="HAT C-terminal dimerisation" evidence="9">
    <location>
        <begin position="690"/>
        <end position="772"/>
    </location>
</feature>
<evidence type="ECO:0000256" key="5">
    <source>
        <dbReference type="ARBA" id="ARBA00023125"/>
    </source>
</evidence>
<evidence type="ECO:0000313" key="12">
    <source>
        <dbReference type="Proteomes" id="UP000011116"/>
    </source>
</evidence>
<evidence type="ECO:0000256" key="7">
    <source>
        <dbReference type="SAM" id="MobiDB-lite"/>
    </source>
</evidence>
<dbReference type="Pfam" id="PF14372">
    <property type="entry name" value="hAT-like_RNase-H"/>
    <property type="match status" value="1"/>
</dbReference>
<evidence type="ECO:0000259" key="10">
    <source>
        <dbReference type="Pfam" id="PF14372"/>
    </source>
</evidence>
<name>A0A8I6YG94_HORVV</name>
<dbReference type="SUPFAM" id="SSF53098">
    <property type="entry name" value="Ribonuclease H-like"/>
    <property type="match status" value="1"/>
</dbReference>
<evidence type="ECO:0000313" key="11">
    <source>
        <dbReference type="EnsemblPlants" id="HORVU.MOREX.r3.6HG0624670.1"/>
    </source>
</evidence>
<dbReference type="SMART" id="SM00614">
    <property type="entry name" value="ZnF_BED"/>
    <property type="match status" value="1"/>
</dbReference>
<dbReference type="SUPFAM" id="SSF140996">
    <property type="entry name" value="Hermes dimerisation domain"/>
    <property type="match status" value="1"/>
</dbReference>
<feature type="compositionally biased region" description="Basic and acidic residues" evidence="7">
    <location>
        <begin position="58"/>
        <end position="69"/>
    </location>
</feature>
<protein>
    <recommendedName>
        <fullName evidence="13">BED-type domain-containing protein</fullName>
    </recommendedName>
</protein>
<keyword evidence="8" id="KW-0812">Transmembrane</keyword>